<evidence type="ECO:0000313" key="14">
    <source>
        <dbReference type="EMBL" id="TXC69258.1"/>
    </source>
</evidence>
<dbReference type="InterPro" id="IPR004358">
    <property type="entry name" value="Sig_transdc_His_kin-like_C"/>
</dbReference>
<dbReference type="Pfam" id="PF00512">
    <property type="entry name" value="HisKA"/>
    <property type="match status" value="1"/>
</dbReference>
<evidence type="ECO:0000256" key="2">
    <source>
        <dbReference type="ARBA" id="ARBA00012438"/>
    </source>
</evidence>
<keyword evidence="4" id="KW-0808">Transferase</keyword>
<keyword evidence="7" id="KW-0067">ATP-binding</keyword>
<dbReference type="InterPro" id="IPR013767">
    <property type="entry name" value="PAS_fold"/>
</dbReference>
<dbReference type="PRINTS" id="PR00344">
    <property type="entry name" value="BCTRLSENSOR"/>
</dbReference>
<evidence type="ECO:0000256" key="5">
    <source>
        <dbReference type="ARBA" id="ARBA00022741"/>
    </source>
</evidence>
<dbReference type="NCBIfam" id="TIGR00229">
    <property type="entry name" value="sensory_box"/>
    <property type="match status" value="1"/>
</dbReference>
<reference evidence="14 15" key="1">
    <citation type="submission" date="2019-08" db="EMBL/GenBank/DDBJ databases">
        <title>Sphingorhabdus soil sp. nov., isolated from arctic soil.</title>
        <authorList>
            <person name="Liu Y."/>
        </authorList>
    </citation>
    <scope>NUCLEOTIDE SEQUENCE [LARGE SCALE GENOMIC DNA]</scope>
    <source>
        <strain evidence="14 15">D-2Q-5-6</strain>
    </source>
</reference>
<evidence type="ECO:0000256" key="1">
    <source>
        <dbReference type="ARBA" id="ARBA00000085"/>
    </source>
</evidence>
<comment type="function">
    <text evidence="9">Putative oxygen sensor; modulates the activity of FixJ, a transcriptional activator of nitrogen fixation fixK gene. FixL probably acts as a kinase that phosphorylates FixJ.</text>
</comment>
<evidence type="ECO:0000256" key="10">
    <source>
        <dbReference type="ARBA" id="ARBA00070616"/>
    </source>
</evidence>
<dbReference type="PROSITE" id="PS50109">
    <property type="entry name" value="HIS_KIN"/>
    <property type="match status" value="1"/>
</dbReference>
<dbReference type="PANTHER" id="PTHR43065:SF10">
    <property type="entry name" value="PEROXIDE STRESS-ACTIVATED HISTIDINE KINASE MAK3"/>
    <property type="match status" value="1"/>
</dbReference>
<dbReference type="InterPro" id="IPR000014">
    <property type="entry name" value="PAS"/>
</dbReference>
<keyword evidence="6" id="KW-0418">Kinase</keyword>
<evidence type="ECO:0000256" key="8">
    <source>
        <dbReference type="ARBA" id="ARBA00023012"/>
    </source>
</evidence>
<dbReference type="GO" id="GO:0006355">
    <property type="term" value="P:regulation of DNA-templated transcription"/>
    <property type="evidence" value="ECO:0007669"/>
    <property type="project" value="InterPro"/>
</dbReference>
<feature type="compositionally biased region" description="Basic and acidic residues" evidence="11">
    <location>
        <begin position="1"/>
        <end position="10"/>
    </location>
</feature>
<keyword evidence="15" id="KW-1185">Reference proteome</keyword>
<dbReference type="Pfam" id="PF02518">
    <property type="entry name" value="HATPase_c"/>
    <property type="match status" value="1"/>
</dbReference>
<dbReference type="EC" id="2.7.13.3" evidence="2"/>
<dbReference type="CDD" id="cd00082">
    <property type="entry name" value="HisKA"/>
    <property type="match status" value="1"/>
</dbReference>
<dbReference type="InterPro" id="IPR035965">
    <property type="entry name" value="PAS-like_dom_sf"/>
</dbReference>
<dbReference type="CDD" id="cd00130">
    <property type="entry name" value="PAS"/>
    <property type="match status" value="1"/>
</dbReference>
<evidence type="ECO:0000256" key="7">
    <source>
        <dbReference type="ARBA" id="ARBA00022840"/>
    </source>
</evidence>
<evidence type="ECO:0000256" key="11">
    <source>
        <dbReference type="SAM" id="MobiDB-lite"/>
    </source>
</evidence>
<dbReference type="SMART" id="SM00387">
    <property type="entry name" value="HATPase_c"/>
    <property type="match status" value="1"/>
</dbReference>
<evidence type="ECO:0000256" key="3">
    <source>
        <dbReference type="ARBA" id="ARBA00022553"/>
    </source>
</evidence>
<protein>
    <recommendedName>
        <fullName evidence="10">Sensor protein FixL</fullName>
        <ecNumber evidence="2">2.7.13.3</ecNumber>
    </recommendedName>
</protein>
<dbReference type="SUPFAM" id="SSF55874">
    <property type="entry name" value="ATPase domain of HSP90 chaperone/DNA topoisomerase II/histidine kinase"/>
    <property type="match status" value="1"/>
</dbReference>
<dbReference type="InterPro" id="IPR003661">
    <property type="entry name" value="HisK_dim/P_dom"/>
</dbReference>
<gene>
    <name evidence="14" type="ORF">FSZ31_10130</name>
</gene>
<dbReference type="RefSeq" id="WP_147123212.1">
    <property type="nucleotide sequence ID" value="NZ_VOPY01000002.1"/>
</dbReference>
<evidence type="ECO:0000256" key="4">
    <source>
        <dbReference type="ARBA" id="ARBA00022679"/>
    </source>
</evidence>
<proteinExistence type="predicted"/>
<dbReference type="Gene3D" id="1.10.287.130">
    <property type="match status" value="1"/>
</dbReference>
<dbReference type="GO" id="GO:0005524">
    <property type="term" value="F:ATP binding"/>
    <property type="evidence" value="ECO:0007669"/>
    <property type="project" value="UniProtKB-KW"/>
</dbReference>
<dbReference type="InterPro" id="IPR036097">
    <property type="entry name" value="HisK_dim/P_sf"/>
</dbReference>
<name>A0A5C6UBP7_9SPHN</name>
<feature type="domain" description="PAS" evidence="13">
    <location>
        <begin position="32"/>
        <end position="102"/>
    </location>
</feature>
<dbReference type="SUPFAM" id="SSF55785">
    <property type="entry name" value="PYP-like sensor domain (PAS domain)"/>
    <property type="match status" value="1"/>
</dbReference>
<dbReference type="PANTHER" id="PTHR43065">
    <property type="entry name" value="SENSOR HISTIDINE KINASE"/>
    <property type="match status" value="1"/>
</dbReference>
<dbReference type="PROSITE" id="PS50112">
    <property type="entry name" value="PAS"/>
    <property type="match status" value="1"/>
</dbReference>
<evidence type="ECO:0000256" key="9">
    <source>
        <dbReference type="ARBA" id="ARBA00059827"/>
    </source>
</evidence>
<feature type="domain" description="Histidine kinase" evidence="12">
    <location>
        <begin position="179"/>
        <end position="394"/>
    </location>
</feature>
<keyword evidence="3" id="KW-0597">Phosphoprotein</keyword>
<dbReference type="Pfam" id="PF00989">
    <property type="entry name" value="PAS"/>
    <property type="match status" value="1"/>
</dbReference>
<keyword evidence="8" id="KW-0902">Two-component regulatory system</keyword>
<dbReference type="FunFam" id="3.30.450.20:FF:000060">
    <property type="entry name" value="Sensor protein FixL"/>
    <property type="match status" value="1"/>
</dbReference>
<dbReference type="SMART" id="SM00388">
    <property type="entry name" value="HisKA"/>
    <property type="match status" value="1"/>
</dbReference>
<organism evidence="14 15">
    <name type="scientific">Flavisphingopyxis soli</name>
    <dbReference type="NCBI Taxonomy" id="2601267"/>
    <lineage>
        <taxon>Bacteria</taxon>
        <taxon>Pseudomonadati</taxon>
        <taxon>Pseudomonadota</taxon>
        <taxon>Alphaproteobacteria</taxon>
        <taxon>Sphingomonadales</taxon>
        <taxon>Sphingopyxidaceae</taxon>
        <taxon>Flavisphingopyxis</taxon>
    </lineage>
</organism>
<feature type="region of interest" description="Disordered" evidence="11">
    <location>
        <begin position="1"/>
        <end position="21"/>
    </location>
</feature>
<dbReference type="AlphaFoldDB" id="A0A5C6UBP7"/>
<keyword evidence="5" id="KW-0547">Nucleotide-binding</keyword>
<dbReference type="InterPro" id="IPR005467">
    <property type="entry name" value="His_kinase_dom"/>
</dbReference>
<dbReference type="EMBL" id="VOPY01000002">
    <property type="protein sequence ID" value="TXC69258.1"/>
    <property type="molecule type" value="Genomic_DNA"/>
</dbReference>
<dbReference type="GO" id="GO:0000155">
    <property type="term" value="F:phosphorelay sensor kinase activity"/>
    <property type="evidence" value="ECO:0007669"/>
    <property type="project" value="InterPro"/>
</dbReference>
<comment type="catalytic activity">
    <reaction evidence="1">
        <text>ATP + protein L-histidine = ADP + protein N-phospho-L-histidine.</text>
        <dbReference type="EC" id="2.7.13.3"/>
    </reaction>
</comment>
<dbReference type="SUPFAM" id="SSF47384">
    <property type="entry name" value="Homodimeric domain of signal transducing histidine kinase"/>
    <property type="match status" value="1"/>
</dbReference>
<evidence type="ECO:0000313" key="15">
    <source>
        <dbReference type="Proteomes" id="UP000321129"/>
    </source>
</evidence>
<dbReference type="Gene3D" id="3.30.450.20">
    <property type="entry name" value="PAS domain"/>
    <property type="match status" value="1"/>
</dbReference>
<dbReference type="Proteomes" id="UP000321129">
    <property type="component" value="Unassembled WGS sequence"/>
</dbReference>
<dbReference type="Gene3D" id="3.30.565.10">
    <property type="entry name" value="Histidine kinase-like ATPase, C-terminal domain"/>
    <property type="match status" value="1"/>
</dbReference>
<evidence type="ECO:0000259" key="12">
    <source>
        <dbReference type="PROSITE" id="PS50109"/>
    </source>
</evidence>
<dbReference type="SMART" id="SM00091">
    <property type="entry name" value="PAS"/>
    <property type="match status" value="1"/>
</dbReference>
<evidence type="ECO:0000259" key="13">
    <source>
        <dbReference type="PROSITE" id="PS50112"/>
    </source>
</evidence>
<comment type="caution">
    <text evidence="14">The sequence shown here is derived from an EMBL/GenBank/DDBJ whole genome shotgun (WGS) entry which is preliminary data.</text>
</comment>
<sequence>MPEKSLDRPQQRPGQDKATNAAEAGMTSLFRDDTYFQSIIDTVPDAMIVIDETGFMIAFSPAAEKMFGYLAGELIGENVNTLMPSPDHERHDGYLRRYRETGNAQIIGKGRVTTARRRDGTTFPIDLSIGEAEVDGIRIFTGIIRDLTERHERTRRLHVLQSELAHVARISQMGTLATSLAHELNQPLAAITNYVETASAVLAQQGVGEHSTVREALSLCADEVERAGDIIRHLREFIKHGETTRVRATLGTIIDESIALALADGAGRGIATAVRLDEAAEDVLVDRIQIQQVLVNLLRNATEAMSETRSKAIEVVTRAIDGKMSEIIVADTGPGLEPRIARRLFQPFETTKPTGMGLGLSICHTIVVGHGGRIWAEPSPIGGTAFHFTLPHFDDTKVET</sequence>
<dbReference type="InterPro" id="IPR036890">
    <property type="entry name" value="HATPase_C_sf"/>
</dbReference>
<evidence type="ECO:0000256" key="6">
    <source>
        <dbReference type="ARBA" id="ARBA00022777"/>
    </source>
</evidence>
<dbReference type="OrthoDB" id="9789238at2"/>
<dbReference type="InterPro" id="IPR003594">
    <property type="entry name" value="HATPase_dom"/>
</dbReference>
<accession>A0A5C6UBP7</accession>